<feature type="signal peptide" evidence="2">
    <location>
        <begin position="1"/>
        <end position="26"/>
    </location>
</feature>
<organism evidence="3 4">
    <name type="scientific">Micromonospora violae</name>
    <dbReference type="NCBI Taxonomy" id="1278207"/>
    <lineage>
        <taxon>Bacteria</taxon>
        <taxon>Bacillati</taxon>
        <taxon>Actinomycetota</taxon>
        <taxon>Actinomycetes</taxon>
        <taxon>Micromonosporales</taxon>
        <taxon>Micromonosporaceae</taxon>
        <taxon>Micromonospora</taxon>
    </lineage>
</organism>
<dbReference type="EMBL" id="SHKK01000001">
    <property type="protein sequence ID" value="RZT79578.1"/>
    <property type="molecule type" value="Genomic_DNA"/>
</dbReference>
<evidence type="ECO:0000256" key="2">
    <source>
        <dbReference type="SAM" id="SignalP"/>
    </source>
</evidence>
<evidence type="ECO:0000313" key="4">
    <source>
        <dbReference type="Proteomes" id="UP000293781"/>
    </source>
</evidence>
<name>A0A4Q7UGT1_9ACTN</name>
<feature type="compositionally biased region" description="Low complexity" evidence="1">
    <location>
        <begin position="358"/>
        <end position="379"/>
    </location>
</feature>
<dbReference type="AlphaFoldDB" id="A0A4Q7UGT1"/>
<dbReference type="Proteomes" id="UP000293781">
    <property type="component" value="Unassembled WGS sequence"/>
</dbReference>
<evidence type="ECO:0000256" key="1">
    <source>
        <dbReference type="SAM" id="MobiDB-lite"/>
    </source>
</evidence>
<reference evidence="3 4" key="1">
    <citation type="submission" date="2019-02" db="EMBL/GenBank/DDBJ databases">
        <title>Sequencing the genomes of 1000 actinobacteria strains.</title>
        <authorList>
            <person name="Klenk H.-P."/>
        </authorList>
    </citation>
    <scope>NUCLEOTIDE SEQUENCE [LARGE SCALE GENOMIC DNA]</scope>
    <source>
        <strain evidence="3 4">DSM 45888</strain>
    </source>
</reference>
<protein>
    <submittedName>
        <fullName evidence="3">Uncharacterized protein</fullName>
    </submittedName>
</protein>
<accession>A0A4Q7UGT1</accession>
<comment type="caution">
    <text evidence="3">The sequence shown here is derived from an EMBL/GenBank/DDBJ whole genome shotgun (WGS) entry which is preliminary data.</text>
</comment>
<gene>
    <name evidence="3" type="ORF">EV382_2793</name>
</gene>
<proteinExistence type="predicted"/>
<keyword evidence="4" id="KW-1185">Reference proteome</keyword>
<evidence type="ECO:0000313" key="3">
    <source>
        <dbReference type="EMBL" id="RZT79578.1"/>
    </source>
</evidence>
<feature type="region of interest" description="Disordered" evidence="1">
    <location>
        <begin position="340"/>
        <end position="379"/>
    </location>
</feature>
<feature type="chain" id="PRO_5020311944" evidence="2">
    <location>
        <begin position="27"/>
        <end position="409"/>
    </location>
</feature>
<keyword evidence="2" id="KW-0732">Signal</keyword>
<sequence length="409" mass="43531">MRRVASTLITVGVALVAAGVPVPVSAADGKPRGGGKPCPAERVLAQPPFPPTNVDLFTPETYAQASPMVPAPPRRITEAQLRVQLAKALSPRAKRHPGVVARGLAVFDDRKIKKIIPDPNLRAALASLVGGPSEVSVETIRSGVYTEVVFAKLPGNNTAEVRPPGPRILFNERFRFENFSLLGGVLAHETLHQDPAISAMEEYIGAALDSGYYGQVLLEQPKLGVSGTELTRMYNTRVLALLNTRDAKGRQSLTANPGNVFPGGKPLANFRSLFPANLGPATPGNPTLNAFLSAMTKTRQRNANFDQATADLLDVRLLWAPPEGRLRVAKLLQLKLPKGCPPWPQPTVPTQIPAGDQPAEATTAASPAERPAASGPASPLAASATVLSLLALLRLRRRQPASSEPRRLP</sequence>